<comment type="caution">
    <text evidence="1">The sequence shown here is derived from an EMBL/GenBank/DDBJ whole genome shotgun (WGS) entry which is preliminary data.</text>
</comment>
<gene>
    <name evidence="1" type="ORF">MAIT1_03488</name>
</gene>
<evidence type="ECO:0000313" key="2">
    <source>
        <dbReference type="Proteomes" id="UP000194003"/>
    </source>
</evidence>
<name>A0A1Y2K957_9PROT</name>
<dbReference type="Proteomes" id="UP000194003">
    <property type="component" value="Unassembled WGS sequence"/>
</dbReference>
<accession>A0A1Y2K957</accession>
<sequence>MSNSARIVDGAGVVLGEYGPGLFQSPTGLCVTRDFLYVTDPAAAVVWRVDLIDEAIAPLIDAQAGLRAPLDVALAAPDQLLISDPAAQTLWRWSRCEQKLIAVATGAFGGLAGAAGEASVLAAVEAGVSRVGAEGGVETLYPISSVTGLAVASFGALAACAESDAVWLCASYGAAQQRPGPWRAPMAVAVNERNVALIMQKDGRIWRGGLGGGDWRAWPKPVR</sequence>
<evidence type="ECO:0000313" key="1">
    <source>
        <dbReference type="EMBL" id="OSM05315.1"/>
    </source>
</evidence>
<keyword evidence="2" id="KW-1185">Reference proteome</keyword>
<dbReference type="InterPro" id="IPR011042">
    <property type="entry name" value="6-blade_b-propeller_TolB-like"/>
</dbReference>
<reference evidence="1 2" key="1">
    <citation type="journal article" date="2016" name="BMC Genomics">
        <title>Combined genomic and structural analyses of a cultured magnetotactic bacterium reveals its niche adaptation to a dynamic environment.</title>
        <authorList>
            <person name="Araujo A.C."/>
            <person name="Morillo V."/>
            <person name="Cypriano J."/>
            <person name="Teixeira L.C."/>
            <person name="Leao P."/>
            <person name="Lyra S."/>
            <person name="Almeida L.G."/>
            <person name="Bazylinski D.A."/>
            <person name="Vasconcellos A.T."/>
            <person name="Abreu F."/>
            <person name="Lins U."/>
        </authorList>
    </citation>
    <scope>NUCLEOTIDE SEQUENCE [LARGE SCALE GENOMIC DNA]</scope>
    <source>
        <strain evidence="1 2">IT-1</strain>
    </source>
</reference>
<dbReference type="AlphaFoldDB" id="A0A1Y2K957"/>
<dbReference type="SUPFAM" id="SSF63825">
    <property type="entry name" value="YWTD domain"/>
    <property type="match status" value="1"/>
</dbReference>
<organism evidence="1 2">
    <name type="scientific">Magnetofaba australis IT-1</name>
    <dbReference type="NCBI Taxonomy" id="1434232"/>
    <lineage>
        <taxon>Bacteria</taxon>
        <taxon>Pseudomonadati</taxon>
        <taxon>Pseudomonadota</taxon>
        <taxon>Magnetococcia</taxon>
        <taxon>Magnetococcales</taxon>
        <taxon>Magnetococcaceae</taxon>
        <taxon>Magnetofaba</taxon>
    </lineage>
</organism>
<proteinExistence type="predicted"/>
<dbReference type="STRING" id="1434232.MAIT1_03488"/>
<dbReference type="Gene3D" id="2.120.10.30">
    <property type="entry name" value="TolB, C-terminal domain"/>
    <property type="match status" value="1"/>
</dbReference>
<protein>
    <submittedName>
        <fullName evidence="1">Uncharacterized protein</fullName>
    </submittedName>
</protein>
<dbReference type="EMBL" id="LVJN01000018">
    <property type="protein sequence ID" value="OSM05315.1"/>
    <property type="molecule type" value="Genomic_DNA"/>
</dbReference>